<accession>A0ABW3SUA8</accession>
<dbReference type="SMART" id="SM00382">
    <property type="entry name" value="AAA"/>
    <property type="match status" value="1"/>
</dbReference>
<dbReference type="InterPro" id="IPR051396">
    <property type="entry name" value="Bact_Antivir_Def_Nuclease"/>
</dbReference>
<dbReference type="EMBL" id="JBHTLD010000146">
    <property type="protein sequence ID" value="MFD1187497.1"/>
    <property type="molecule type" value="Genomic_DNA"/>
</dbReference>
<dbReference type="SUPFAM" id="SSF52540">
    <property type="entry name" value="P-loop containing nucleoside triphosphate hydrolases"/>
    <property type="match status" value="1"/>
</dbReference>
<dbReference type="Proteomes" id="UP001597094">
    <property type="component" value="Unassembled WGS sequence"/>
</dbReference>
<dbReference type="PANTHER" id="PTHR43581">
    <property type="entry name" value="ATP/GTP PHOSPHATASE"/>
    <property type="match status" value="1"/>
</dbReference>
<dbReference type="PANTHER" id="PTHR43581:SF4">
    <property type="entry name" value="ATP_GTP PHOSPHATASE"/>
    <property type="match status" value="1"/>
</dbReference>
<proteinExistence type="predicted"/>
<sequence>MMANKTNLKAPILTTQQRINRLRIQRLKNLVDVTITFDKDKPLTAIMGPNGFGKTTVLHVLAASFRQAQVKSIIKGEEYQYVNFFPSTPHGSWNNSHVTINHYFRRGKREYSPSLTVKKGLGGWSPIAKNKPQRETYYIGVESAVPEIERERLLKGLRYRTQDHNDPQSKEVLEKVGYILSRKYNKSHSNRTKQGRTLLGVDFEGINYSALMMGAGEQRLFNLLKVVLEAGSYSLILIDELDLLLHTDALHRLLEILGEYANKKHLQIIFTTHRESVTDIELQQFVAVRHLYQHPIPPHKTFCFNDTKPAALERLTGKAHKPIQISCEDDTAEAIIQKVVREVGLGGRIEYTKYGAASNCFTLAAALILSKDPKLKHSLLVLDGDVEATQGERENRLKAALSGTEGDADSKRQSALERIAQFKPIGKSNPEKTLYEMVRSITIGDDIEVNQVIQAAIVVATEPDFKKRLRLLADKLGDNWDRALGRIIDVAAQSKSWTSYTDEVRTWLNQQKDILEEKQKH</sequence>
<evidence type="ECO:0000259" key="1">
    <source>
        <dbReference type="SMART" id="SM00382"/>
    </source>
</evidence>
<name>A0ABW3SUA8_9BACT</name>
<dbReference type="InterPro" id="IPR027417">
    <property type="entry name" value="P-loop_NTPase"/>
</dbReference>
<feature type="domain" description="AAA+ ATPase" evidence="1">
    <location>
        <begin position="40"/>
        <end position="297"/>
    </location>
</feature>
<comment type="caution">
    <text evidence="2">The sequence shown here is derived from an EMBL/GenBank/DDBJ whole genome shotgun (WGS) entry which is preliminary data.</text>
</comment>
<dbReference type="InterPro" id="IPR003959">
    <property type="entry name" value="ATPase_AAA_core"/>
</dbReference>
<keyword evidence="3" id="KW-1185">Reference proteome</keyword>
<evidence type="ECO:0000313" key="3">
    <source>
        <dbReference type="Proteomes" id="UP001597094"/>
    </source>
</evidence>
<gene>
    <name evidence="2" type="ORF">ACFQ2O_14865</name>
</gene>
<dbReference type="Gene3D" id="3.40.50.300">
    <property type="entry name" value="P-loop containing nucleotide triphosphate hydrolases"/>
    <property type="match status" value="2"/>
</dbReference>
<evidence type="ECO:0000313" key="2">
    <source>
        <dbReference type="EMBL" id="MFD1187497.1"/>
    </source>
</evidence>
<dbReference type="InterPro" id="IPR003593">
    <property type="entry name" value="AAA+_ATPase"/>
</dbReference>
<reference evidence="3" key="1">
    <citation type="journal article" date="2019" name="Int. J. Syst. Evol. Microbiol.">
        <title>The Global Catalogue of Microorganisms (GCM) 10K type strain sequencing project: providing services to taxonomists for standard genome sequencing and annotation.</title>
        <authorList>
            <consortium name="The Broad Institute Genomics Platform"/>
            <consortium name="The Broad Institute Genome Sequencing Center for Infectious Disease"/>
            <person name="Wu L."/>
            <person name="Ma J."/>
        </authorList>
    </citation>
    <scope>NUCLEOTIDE SEQUENCE [LARGE SCALE GENOMIC DNA]</scope>
    <source>
        <strain evidence="3">JCM 31319</strain>
    </source>
</reference>
<protein>
    <submittedName>
        <fullName evidence="2">AAA family ATPase</fullName>
    </submittedName>
</protein>
<dbReference type="Pfam" id="PF13304">
    <property type="entry name" value="AAA_21"/>
    <property type="match status" value="1"/>
</dbReference>
<organism evidence="2 3">
    <name type="scientific">Pontibacter rugosus</name>
    <dbReference type="NCBI Taxonomy" id="1745966"/>
    <lineage>
        <taxon>Bacteria</taxon>
        <taxon>Pseudomonadati</taxon>
        <taxon>Bacteroidota</taxon>
        <taxon>Cytophagia</taxon>
        <taxon>Cytophagales</taxon>
        <taxon>Hymenobacteraceae</taxon>
        <taxon>Pontibacter</taxon>
    </lineage>
</organism>
<dbReference type="RefSeq" id="WP_377529117.1">
    <property type="nucleotide sequence ID" value="NZ_JBHTLD010000146.1"/>
</dbReference>